<dbReference type="SUPFAM" id="SSF53383">
    <property type="entry name" value="PLP-dependent transferases"/>
    <property type="match status" value="1"/>
</dbReference>
<dbReference type="PIRSF" id="PIRSF005572">
    <property type="entry name" value="NifS"/>
    <property type="match status" value="1"/>
</dbReference>
<dbReference type="OrthoDB" id="9808002at2"/>
<dbReference type="PANTHER" id="PTHR43586">
    <property type="entry name" value="CYSTEINE DESULFURASE"/>
    <property type="match status" value="1"/>
</dbReference>
<evidence type="ECO:0000313" key="11">
    <source>
        <dbReference type="Proteomes" id="UP000248330"/>
    </source>
</evidence>
<feature type="domain" description="Aminotransferase class V" evidence="9">
    <location>
        <begin position="33"/>
        <end position="405"/>
    </location>
</feature>
<keyword evidence="6" id="KW-0808">Transferase</keyword>
<accession>A0A318E3L0</accession>
<evidence type="ECO:0000256" key="7">
    <source>
        <dbReference type="ARBA" id="ARBA00022898"/>
    </source>
</evidence>
<proteinExistence type="inferred from homology"/>
<dbReference type="InterPro" id="IPR015422">
    <property type="entry name" value="PyrdxlP-dep_Trfase_small"/>
</dbReference>
<keyword evidence="7" id="KW-0663">Pyridoxal phosphate</keyword>
<dbReference type="EC" id="2.8.1.7" evidence="4"/>
<evidence type="ECO:0000256" key="3">
    <source>
        <dbReference type="ARBA" id="ARBA00010447"/>
    </source>
</evidence>
<dbReference type="InterPro" id="IPR016454">
    <property type="entry name" value="Cysteine_dSase"/>
</dbReference>
<dbReference type="Gene3D" id="3.90.1150.10">
    <property type="entry name" value="Aspartate Aminotransferase, domain 1"/>
    <property type="match status" value="1"/>
</dbReference>
<dbReference type="GO" id="GO:0016829">
    <property type="term" value="F:lyase activity"/>
    <property type="evidence" value="ECO:0007669"/>
    <property type="project" value="UniProtKB-KW"/>
</dbReference>
<dbReference type="GO" id="GO:0031071">
    <property type="term" value="F:cysteine desulfurase activity"/>
    <property type="evidence" value="ECO:0007669"/>
    <property type="project" value="UniProtKB-EC"/>
</dbReference>
<dbReference type="GO" id="GO:0006534">
    <property type="term" value="P:cysteine metabolic process"/>
    <property type="evidence" value="ECO:0007669"/>
    <property type="project" value="InterPro"/>
</dbReference>
<dbReference type="GO" id="GO:0030170">
    <property type="term" value="F:pyridoxal phosphate binding"/>
    <property type="evidence" value="ECO:0007669"/>
    <property type="project" value="InterPro"/>
</dbReference>
<dbReference type="InterPro" id="IPR015421">
    <property type="entry name" value="PyrdxlP-dep_Trfase_major"/>
</dbReference>
<dbReference type="CDD" id="cd06453">
    <property type="entry name" value="SufS_like"/>
    <property type="match status" value="1"/>
</dbReference>
<evidence type="ECO:0000256" key="6">
    <source>
        <dbReference type="ARBA" id="ARBA00022679"/>
    </source>
</evidence>
<dbReference type="InterPro" id="IPR010970">
    <property type="entry name" value="Cys_dSase_SufS"/>
</dbReference>
<evidence type="ECO:0000313" key="10">
    <source>
        <dbReference type="EMBL" id="PXV65712.1"/>
    </source>
</evidence>
<comment type="function">
    <text evidence="2">Catalyzes the removal of elemental sulfur and selenium atoms from L-cysteine, L-cystine, L-selenocysteine, and L-selenocystine to produce L-alanine.</text>
</comment>
<dbReference type="Pfam" id="PF00266">
    <property type="entry name" value="Aminotran_5"/>
    <property type="match status" value="1"/>
</dbReference>
<dbReference type="Proteomes" id="UP000248330">
    <property type="component" value="Unassembled WGS sequence"/>
</dbReference>
<evidence type="ECO:0000256" key="8">
    <source>
        <dbReference type="ARBA" id="ARBA00050776"/>
    </source>
</evidence>
<evidence type="ECO:0000256" key="4">
    <source>
        <dbReference type="ARBA" id="ARBA00012239"/>
    </source>
</evidence>
<comment type="similarity">
    <text evidence="3">Belongs to the class-V pyridoxal-phosphate-dependent aminotransferase family. Csd subfamily.</text>
</comment>
<dbReference type="InterPro" id="IPR015424">
    <property type="entry name" value="PyrdxlP-dep_Trfase"/>
</dbReference>
<dbReference type="Gene3D" id="3.40.640.10">
    <property type="entry name" value="Type I PLP-dependent aspartate aminotransferase-like (Major domain)"/>
    <property type="match status" value="1"/>
</dbReference>
<dbReference type="InterPro" id="IPR000192">
    <property type="entry name" value="Aminotrans_V_dom"/>
</dbReference>
<reference evidence="10 11" key="1">
    <citation type="submission" date="2018-04" db="EMBL/GenBank/DDBJ databases">
        <title>Genomic Encyclopedia of Type Strains, Phase IV (KMG-IV): sequencing the most valuable type-strain genomes for metagenomic binning, comparative biology and taxonomic classification.</title>
        <authorList>
            <person name="Goeker M."/>
        </authorList>
    </citation>
    <scope>NUCLEOTIDE SEQUENCE [LARGE SCALE GENOMIC DNA]</scope>
    <source>
        <strain evidence="10 11">DSM 104150</strain>
    </source>
</reference>
<comment type="cofactor">
    <cofactor evidence="1">
        <name>pyridoxal 5'-phosphate</name>
        <dbReference type="ChEBI" id="CHEBI:597326"/>
    </cofactor>
</comment>
<organism evidence="10 11">
    <name type="scientific">Sinimarinibacterium flocculans</name>
    <dbReference type="NCBI Taxonomy" id="985250"/>
    <lineage>
        <taxon>Bacteria</taxon>
        <taxon>Pseudomonadati</taxon>
        <taxon>Pseudomonadota</taxon>
        <taxon>Gammaproteobacteria</taxon>
        <taxon>Nevskiales</taxon>
        <taxon>Nevskiaceae</taxon>
        <taxon>Sinimarinibacterium</taxon>
    </lineage>
</organism>
<dbReference type="RefSeq" id="WP_110266098.1">
    <property type="nucleotide sequence ID" value="NZ_CAWNXA010000009.1"/>
</dbReference>
<comment type="catalytic activity">
    <reaction evidence="8">
        <text>(sulfur carrier)-H + L-cysteine = (sulfur carrier)-SH + L-alanine</text>
        <dbReference type="Rhea" id="RHEA:43892"/>
        <dbReference type="Rhea" id="RHEA-COMP:14737"/>
        <dbReference type="Rhea" id="RHEA-COMP:14739"/>
        <dbReference type="ChEBI" id="CHEBI:29917"/>
        <dbReference type="ChEBI" id="CHEBI:35235"/>
        <dbReference type="ChEBI" id="CHEBI:57972"/>
        <dbReference type="ChEBI" id="CHEBI:64428"/>
        <dbReference type="EC" id="2.8.1.7"/>
    </reaction>
</comment>
<protein>
    <recommendedName>
        <fullName evidence="5">Probable cysteine desulfurase</fullName>
        <ecNumber evidence="4">2.8.1.7</ecNumber>
    </recommendedName>
</protein>
<evidence type="ECO:0000256" key="2">
    <source>
        <dbReference type="ARBA" id="ARBA00002824"/>
    </source>
</evidence>
<dbReference type="PANTHER" id="PTHR43586:SF8">
    <property type="entry name" value="CYSTEINE DESULFURASE 1, CHLOROPLASTIC"/>
    <property type="match status" value="1"/>
</dbReference>
<name>A0A318E3L0_9GAMM</name>
<gene>
    <name evidence="10" type="ORF">C8D93_10991</name>
</gene>
<sequence length="417" mass="44476">MSAAAQRLATPAVDAFRAQFPCFASAAWDGLRYLDSAATTQKPQSVIDAVRHAMETFTAPVHRGLYPLAEQVSEAYEAARATMAHFVGAAHDDEAVFVPSATAGINLVAEGWLRPRLRAGDEICVTRMEHHANLLPWQRVAQACGARLRVVGFDGEGRLDLDAARRYIHARTRLVAVVHVSNVLGTINPVAEIGALAHAAGAALLVDATQSAAHLPLDVQAMGADFLALSAHKMYGPAGIGLLWGRRDRLAEMEPLLVGGGMVEEAGFAAASRWRAPPQRFEAGSPDLPGVLGMAAAAGFVTHWRRTDPARMDGTPLRRHLLDGLRAVRGLRLHGPSGADGRLGIFSFQLDGLHPHDVAAACGDRGVCLRAGHHCCQPLHDWLGEPGSVRASLAAYSTREDVDALVDALEYARGALR</sequence>
<dbReference type="AlphaFoldDB" id="A0A318E3L0"/>
<evidence type="ECO:0000259" key="9">
    <source>
        <dbReference type="Pfam" id="PF00266"/>
    </source>
</evidence>
<keyword evidence="10" id="KW-0456">Lyase</keyword>
<keyword evidence="11" id="KW-1185">Reference proteome</keyword>
<comment type="caution">
    <text evidence="10">The sequence shown here is derived from an EMBL/GenBank/DDBJ whole genome shotgun (WGS) entry which is preliminary data.</text>
</comment>
<evidence type="ECO:0000256" key="5">
    <source>
        <dbReference type="ARBA" id="ARBA00021850"/>
    </source>
</evidence>
<evidence type="ECO:0000256" key="1">
    <source>
        <dbReference type="ARBA" id="ARBA00001933"/>
    </source>
</evidence>
<dbReference type="EMBL" id="QICN01000009">
    <property type="protein sequence ID" value="PXV65712.1"/>
    <property type="molecule type" value="Genomic_DNA"/>
</dbReference>